<dbReference type="InterPro" id="IPR053220">
    <property type="entry name" value="Nematode_rcpt-like_serp_H"/>
</dbReference>
<dbReference type="Proteomes" id="UP000005239">
    <property type="component" value="Unassembled WGS sequence"/>
</dbReference>
<dbReference type="PANTHER" id="PTHR22941:SF26">
    <property type="entry name" value="SERPENTINE RECEPTOR, CLASS H"/>
    <property type="match status" value="1"/>
</dbReference>
<name>A0A2A6C4G6_PRIPA</name>
<gene>
    <name evidence="1" type="primary">WBGene00279146</name>
</gene>
<keyword evidence="2" id="KW-1185">Reference proteome</keyword>
<organism evidence="1 2">
    <name type="scientific">Pristionchus pacificus</name>
    <name type="common">Parasitic nematode worm</name>
    <dbReference type="NCBI Taxonomy" id="54126"/>
    <lineage>
        <taxon>Eukaryota</taxon>
        <taxon>Metazoa</taxon>
        <taxon>Ecdysozoa</taxon>
        <taxon>Nematoda</taxon>
        <taxon>Chromadorea</taxon>
        <taxon>Rhabditida</taxon>
        <taxon>Rhabditina</taxon>
        <taxon>Diplogasteromorpha</taxon>
        <taxon>Diplogasteroidea</taxon>
        <taxon>Neodiplogasteridae</taxon>
        <taxon>Pristionchus</taxon>
    </lineage>
</organism>
<protein>
    <submittedName>
        <fullName evidence="1">G protein-coupled receptor</fullName>
    </submittedName>
</protein>
<reference evidence="2" key="1">
    <citation type="journal article" date="2008" name="Nat. Genet.">
        <title>The Pristionchus pacificus genome provides a unique perspective on nematode lifestyle and parasitism.</title>
        <authorList>
            <person name="Dieterich C."/>
            <person name="Clifton S.W."/>
            <person name="Schuster L.N."/>
            <person name="Chinwalla A."/>
            <person name="Delehaunty K."/>
            <person name="Dinkelacker I."/>
            <person name="Fulton L."/>
            <person name="Fulton R."/>
            <person name="Godfrey J."/>
            <person name="Minx P."/>
            <person name="Mitreva M."/>
            <person name="Roeseler W."/>
            <person name="Tian H."/>
            <person name="Witte H."/>
            <person name="Yang S.P."/>
            <person name="Wilson R.K."/>
            <person name="Sommer R.J."/>
        </authorList>
    </citation>
    <scope>NUCLEOTIDE SEQUENCE [LARGE SCALE GENOMIC DNA]</scope>
    <source>
        <strain evidence="2">PS312</strain>
    </source>
</reference>
<dbReference type="Pfam" id="PF10318">
    <property type="entry name" value="7TM_GPCR_Srh"/>
    <property type="match status" value="1"/>
</dbReference>
<dbReference type="PANTHER" id="PTHR22941">
    <property type="entry name" value="SERPENTINE RECEPTOR"/>
    <property type="match status" value="1"/>
</dbReference>
<sequence length="328" mass="36807">MSIFLSLQAQENWFLAQKFQCALSIFSTILAFVCLLTQTPPNQMVIRQYFIGIQIVLLITDIFIDFLCQPIAFFPAPAAFCVGVLCRAGMTIKTASVVVMFLLSSVGFFVLSYCLYRHQVILPSYNPFKMSARTFFFFRGALVVCLTALSLTYLISPAPDTEHLLDSFVPDIKWIRGRGSYYFQEITGTVKGVCWAAIVALVIAASTVVSLFGHMFYVLNIETHKRSKSSSTAIRKSLAILFAQLIVPLALIFVPISLVFLALLLPGTFSFDFLSSMCFIITLHPIGHNILLISLTPAYRRFIISWLCCKRKSSRSFDILRVASGRKY</sequence>
<accession>A0A8R1YW17</accession>
<accession>A0A2A6C4G6</accession>
<dbReference type="EnsemblMetazoa" id="PPA40777.1">
    <property type="protein sequence ID" value="PPA40777.1"/>
    <property type="gene ID" value="WBGene00279146"/>
</dbReference>
<dbReference type="AlphaFoldDB" id="A0A2A6C4G6"/>
<evidence type="ECO:0000313" key="1">
    <source>
        <dbReference type="EnsemblMetazoa" id="PPA40777.1"/>
    </source>
</evidence>
<reference evidence="1" key="2">
    <citation type="submission" date="2022-06" db="UniProtKB">
        <authorList>
            <consortium name="EnsemblMetazoa"/>
        </authorList>
    </citation>
    <scope>IDENTIFICATION</scope>
    <source>
        <strain evidence="1">PS312</strain>
    </source>
</reference>
<evidence type="ECO:0000313" key="2">
    <source>
        <dbReference type="Proteomes" id="UP000005239"/>
    </source>
</evidence>
<proteinExistence type="predicted"/>
<dbReference type="InterPro" id="IPR019422">
    <property type="entry name" value="7TM_GPCR_serpentine_rcpt_Srh"/>
</dbReference>